<dbReference type="InterPro" id="IPR000974">
    <property type="entry name" value="Glyco_hydro_22_lys"/>
</dbReference>
<dbReference type="PANTHER" id="PTHR11407:SF63">
    <property type="entry name" value="LYSOZYME C"/>
    <property type="match status" value="1"/>
</dbReference>
<keyword evidence="11" id="KW-1185">Reference proteome</keyword>
<evidence type="ECO:0000256" key="4">
    <source>
        <dbReference type="ARBA" id="ARBA00022638"/>
    </source>
</evidence>
<evidence type="ECO:0000259" key="9">
    <source>
        <dbReference type="PROSITE" id="PS00128"/>
    </source>
</evidence>
<dbReference type="Gene3D" id="1.10.530.10">
    <property type="match status" value="1"/>
</dbReference>
<sequence>MPGRKATTLWTGLCVLLVVTGPRSVASKRFTRCELAQKLAGLGFPRYQLGDWVCLAENESALDSSVRGPVNWDGSYDYGIFQINNRYWCYPNAPAGCRVPCQSLLNDDITDDAQCVRMIFDEFQRLKGNGFLAWEAWKSKCQGRDTASYVKGCGV</sequence>
<dbReference type="GO" id="GO:0003796">
    <property type="term" value="F:lysozyme activity"/>
    <property type="evidence" value="ECO:0007669"/>
    <property type="project" value="UniProtKB-EC"/>
</dbReference>
<dbReference type="PRINTS" id="PR00135">
    <property type="entry name" value="LYZLACT"/>
</dbReference>
<dbReference type="EMBL" id="CAJPEV010002400">
    <property type="protein sequence ID" value="CAG0896761.1"/>
    <property type="molecule type" value="Genomic_DNA"/>
</dbReference>
<evidence type="ECO:0000313" key="11">
    <source>
        <dbReference type="Proteomes" id="UP000677054"/>
    </source>
</evidence>
<keyword evidence="4" id="KW-0929">Antimicrobial</keyword>
<dbReference type="SUPFAM" id="SSF53955">
    <property type="entry name" value="Lysozyme-like"/>
    <property type="match status" value="1"/>
</dbReference>
<dbReference type="EMBL" id="LR901917">
    <property type="protein sequence ID" value="CAD7249620.1"/>
    <property type="molecule type" value="Genomic_DNA"/>
</dbReference>
<evidence type="ECO:0000313" key="10">
    <source>
        <dbReference type="EMBL" id="CAD7249620.1"/>
    </source>
</evidence>
<name>A0A7R9FNJ9_9CRUS</name>
<dbReference type="PROSITE" id="PS51348">
    <property type="entry name" value="GLYCOSYL_HYDROL_F22_2"/>
    <property type="match status" value="1"/>
</dbReference>
<dbReference type="GO" id="GO:0031640">
    <property type="term" value="P:killing of cells of another organism"/>
    <property type="evidence" value="ECO:0007669"/>
    <property type="project" value="UniProtKB-KW"/>
</dbReference>
<keyword evidence="6" id="KW-0378">Hydrolase</keyword>
<dbReference type="PRINTS" id="PR00137">
    <property type="entry name" value="LYSOZYME"/>
</dbReference>
<dbReference type="InterPro" id="IPR019799">
    <property type="entry name" value="Glyco_hydro_22_CS"/>
</dbReference>
<feature type="signal peptide" evidence="8">
    <location>
        <begin position="1"/>
        <end position="27"/>
    </location>
</feature>
<proteinExistence type="inferred from homology"/>
<dbReference type="EC" id="3.2.1.17" evidence="3"/>
<dbReference type="CDD" id="cd16899">
    <property type="entry name" value="LYZ_C_invert"/>
    <property type="match status" value="1"/>
</dbReference>
<reference evidence="10" key="1">
    <citation type="submission" date="2020-11" db="EMBL/GenBank/DDBJ databases">
        <authorList>
            <person name="Tran Van P."/>
        </authorList>
    </citation>
    <scope>NUCLEOTIDE SEQUENCE</scope>
</reference>
<evidence type="ECO:0000256" key="7">
    <source>
        <dbReference type="RuleBase" id="RU004440"/>
    </source>
</evidence>
<evidence type="ECO:0000256" key="1">
    <source>
        <dbReference type="ARBA" id="ARBA00000632"/>
    </source>
</evidence>
<dbReference type="SMART" id="SM00263">
    <property type="entry name" value="LYZ1"/>
    <property type="match status" value="1"/>
</dbReference>
<feature type="chain" id="PRO_5036210581" description="lysozyme" evidence="8">
    <location>
        <begin position="28"/>
        <end position="155"/>
    </location>
</feature>
<organism evidence="10">
    <name type="scientific">Darwinula stevensoni</name>
    <dbReference type="NCBI Taxonomy" id="69355"/>
    <lineage>
        <taxon>Eukaryota</taxon>
        <taxon>Metazoa</taxon>
        <taxon>Ecdysozoa</taxon>
        <taxon>Arthropoda</taxon>
        <taxon>Crustacea</taxon>
        <taxon>Oligostraca</taxon>
        <taxon>Ostracoda</taxon>
        <taxon>Podocopa</taxon>
        <taxon>Podocopida</taxon>
        <taxon>Darwinulocopina</taxon>
        <taxon>Darwinuloidea</taxon>
        <taxon>Darwinulidae</taxon>
        <taxon>Darwinula</taxon>
    </lineage>
</organism>
<dbReference type="Proteomes" id="UP000677054">
    <property type="component" value="Unassembled WGS sequence"/>
</dbReference>
<evidence type="ECO:0000256" key="2">
    <source>
        <dbReference type="ARBA" id="ARBA00010859"/>
    </source>
</evidence>
<keyword evidence="8" id="KW-0732">Signal</keyword>
<dbReference type="GO" id="GO:0042742">
    <property type="term" value="P:defense response to bacterium"/>
    <property type="evidence" value="ECO:0007669"/>
    <property type="project" value="UniProtKB-KW"/>
</dbReference>
<dbReference type="PANTHER" id="PTHR11407">
    <property type="entry name" value="LYSOZYME C"/>
    <property type="match status" value="1"/>
</dbReference>
<comment type="similarity">
    <text evidence="2 7">Belongs to the glycosyl hydrolase 22 family.</text>
</comment>
<accession>A0A7R9FNJ9</accession>
<evidence type="ECO:0000256" key="3">
    <source>
        <dbReference type="ARBA" id="ARBA00012732"/>
    </source>
</evidence>
<feature type="domain" description="Glycosyl hydrolases family 22 (GH22)" evidence="9">
    <location>
        <begin position="97"/>
        <end position="115"/>
    </location>
</feature>
<protein>
    <recommendedName>
        <fullName evidence="3">lysozyme</fullName>
        <ecNumber evidence="3">3.2.1.17</ecNumber>
    </recommendedName>
</protein>
<dbReference type="PROSITE" id="PS00128">
    <property type="entry name" value="GLYCOSYL_HYDROL_F22_1"/>
    <property type="match status" value="1"/>
</dbReference>
<gene>
    <name evidence="10" type="ORF">DSTB1V02_LOCUS9409</name>
</gene>
<evidence type="ECO:0000256" key="6">
    <source>
        <dbReference type="ARBA" id="ARBA00023295"/>
    </source>
</evidence>
<keyword evidence="5" id="KW-1015">Disulfide bond</keyword>
<evidence type="ECO:0000256" key="5">
    <source>
        <dbReference type="ARBA" id="ARBA00023157"/>
    </source>
</evidence>
<keyword evidence="4" id="KW-0081">Bacteriolytic enzyme</keyword>
<dbReference type="OrthoDB" id="17373at2759"/>
<dbReference type="AlphaFoldDB" id="A0A7R9FNJ9"/>
<dbReference type="InterPro" id="IPR023346">
    <property type="entry name" value="Lysozyme-like_dom_sf"/>
</dbReference>
<keyword evidence="6" id="KW-0326">Glycosidase</keyword>
<dbReference type="InterPro" id="IPR001916">
    <property type="entry name" value="Glyco_hydro_22"/>
</dbReference>
<dbReference type="Pfam" id="PF00062">
    <property type="entry name" value="Lys"/>
    <property type="match status" value="1"/>
</dbReference>
<dbReference type="FunFam" id="1.10.530.10:FF:000001">
    <property type="entry name" value="Lysozyme C"/>
    <property type="match status" value="1"/>
</dbReference>
<evidence type="ECO:0000256" key="8">
    <source>
        <dbReference type="SAM" id="SignalP"/>
    </source>
</evidence>
<comment type="catalytic activity">
    <reaction evidence="1">
        <text>Hydrolysis of (1-&gt;4)-beta-linkages between N-acetylmuramic acid and N-acetyl-D-glucosamine residues in a peptidoglycan and between N-acetyl-D-glucosamine residues in chitodextrins.</text>
        <dbReference type="EC" id="3.2.1.17"/>
    </reaction>
</comment>